<dbReference type="GO" id="GO:0008237">
    <property type="term" value="F:metallopeptidase activity"/>
    <property type="evidence" value="ECO:0007669"/>
    <property type="project" value="UniProtKB-KW"/>
</dbReference>
<reference evidence="5 6" key="1">
    <citation type="journal article" date="2019" name="Int. J. Syst. Evol. Microbiol.">
        <title>The Global Catalogue of Microorganisms (GCM) 10K type strain sequencing project: providing services to taxonomists for standard genome sequencing and annotation.</title>
        <authorList>
            <consortium name="The Broad Institute Genomics Platform"/>
            <consortium name="The Broad Institute Genome Sequencing Center for Infectious Disease"/>
            <person name="Wu L."/>
            <person name="Ma J."/>
        </authorList>
    </citation>
    <scope>NUCLEOTIDE SEQUENCE [LARGE SCALE GENOMIC DNA]</scope>
    <source>
        <strain evidence="5 6">JCM 16211</strain>
    </source>
</reference>
<dbReference type="NCBIfam" id="NF008268">
    <property type="entry name" value="PRK11040.1"/>
    <property type="match status" value="1"/>
</dbReference>
<comment type="caution">
    <text evidence="5">The sequence shown here is derived from an EMBL/GenBank/DDBJ whole genome shotgun (WGS) entry which is preliminary data.</text>
</comment>
<dbReference type="InterPro" id="IPR045570">
    <property type="entry name" value="Metalloprtase-TldD/E_cen_dom"/>
</dbReference>
<accession>A0ABN0SUB4</accession>
<dbReference type="SUPFAM" id="SSF111283">
    <property type="entry name" value="Putative modulator of DNA gyrase, PmbA/TldD"/>
    <property type="match status" value="1"/>
</dbReference>
<evidence type="ECO:0000259" key="2">
    <source>
        <dbReference type="Pfam" id="PF01523"/>
    </source>
</evidence>
<dbReference type="InterPro" id="IPR002510">
    <property type="entry name" value="Metalloprtase-TldD/E_N"/>
</dbReference>
<evidence type="ECO:0000313" key="6">
    <source>
        <dbReference type="Proteomes" id="UP001501221"/>
    </source>
</evidence>
<dbReference type="Pfam" id="PF19290">
    <property type="entry name" value="PmbA_TldD_2nd"/>
    <property type="match status" value="1"/>
</dbReference>
<dbReference type="Proteomes" id="UP001501221">
    <property type="component" value="Unassembled WGS sequence"/>
</dbReference>
<keyword evidence="5" id="KW-0482">Metalloprotease</keyword>
<keyword evidence="6" id="KW-1185">Reference proteome</keyword>
<dbReference type="Pfam" id="PF19289">
    <property type="entry name" value="PmbA_TldD_3rd"/>
    <property type="match status" value="1"/>
</dbReference>
<evidence type="ECO:0000259" key="3">
    <source>
        <dbReference type="Pfam" id="PF19289"/>
    </source>
</evidence>
<name>A0ABN0SUB4_9GAMM</name>
<dbReference type="EMBL" id="BAAAFM010000001">
    <property type="protein sequence ID" value="GAA0200625.1"/>
    <property type="molecule type" value="Genomic_DNA"/>
</dbReference>
<gene>
    <name evidence="5" type="primary">pmbA</name>
    <name evidence="5" type="ORF">GCM10009123_04950</name>
</gene>
<dbReference type="PANTHER" id="PTHR43421">
    <property type="entry name" value="METALLOPROTEASE PMBA"/>
    <property type="match status" value="1"/>
</dbReference>
<sequence length="460" mass="50077">MELGLSKVNSNQLTLTQIAKQQEQTSKLMQTIAQRVLESASKAGANQAEVWSYNTIGNSLEVRNGELETLEFNQDSHLGINVYFNQSKGTVSINDLTETAALQGLEAACNIAKHTEPDPYSGLVEKERMAKDFKDLSLDHPDDLTVEDMLEVAKAAESTALQAEHVKQSEGANFYSHRSLSCYANSHGFMGMNRTTRYSLSNVLIGQTDKGMLRDGYYTLGREYSDLLSPQEVGAEASKRIKRKLTQGSCPSGNYPVVFSPEVARGLWSHLLGALKGGAIYQRSSFMLDKLGHQILPQGVSIAEDPFLLKGLGSSNFDSDGVATQQRTIVDKGVLEGYFLSGYSARRLGLETTGNAGGIHNIIINSATKALDEILKELGTGLLVTEVMGQGVNIVTGNYSRGASGFWFENGEIKHYVQELTIAGNLEQMFQSIVAMGDDIDHRSSILTGSVAIEQMTIAR</sequence>
<dbReference type="InterPro" id="IPR045569">
    <property type="entry name" value="Metalloprtase-TldD/E_C"/>
</dbReference>
<dbReference type="Pfam" id="PF01523">
    <property type="entry name" value="PmbA_TldD_1st"/>
    <property type="match status" value="1"/>
</dbReference>
<dbReference type="InterPro" id="IPR036059">
    <property type="entry name" value="TldD/PmbA_sf"/>
</dbReference>
<dbReference type="InterPro" id="IPR047657">
    <property type="entry name" value="PmbA"/>
</dbReference>
<dbReference type="PANTHER" id="PTHR43421:SF1">
    <property type="entry name" value="METALLOPROTEASE PMBA"/>
    <property type="match status" value="1"/>
</dbReference>
<dbReference type="Gene3D" id="3.30.2290.10">
    <property type="entry name" value="PmbA/TldD superfamily"/>
    <property type="match status" value="1"/>
</dbReference>
<organism evidence="5 6">
    <name type="scientific">Kangiella japonica</name>
    <dbReference type="NCBI Taxonomy" id="647384"/>
    <lineage>
        <taxon>Bacteria</taxon>
        <taxon>Pseudomonadati</taxon>
        <taxon>Pseudomonadota</taxon>
        <taxon>Gammaproteobacteria</taxon>
        <taxon>Kangiellales</taxon>
        <taxon>Kangiellaceae</taxon>
        <taxon>Kangiella</taxon>
    </lineage>
</organism>
<feature type="domain" description="Metalloprotease TldD/E central" evidence="4">
    <location>
        <begin position="139"/>
        <end position="245"/>
    </location>
</feature>
<keyword evidence="5" id="KW-0378">Hydrolase</keyword>
<evidence type="ECO:0000259" key="4">
    <source>
        <dbReference type="Pfam" id="PF19290"/>
    </source>
</evidence>
<feature type="domain" description="Metalloprotease TldD/E N-terminal" evidence="2">
    <location>
        <begin position="53"/>
        <end position="112"/>
    </location>
</feature>
<keyword evidence="5" id="KW-0645">Protease</keyword>
<protein>
    <submittedName>
        <fullName evidence="5">Metalloprotease PmbA</fullName>
    </submittedName>
</protein>
<evidence type="ECO:0000256" key="1">
    <source>
        <dbReference type="ARBA" id="ARBA00005836"/>
    </source>
</evidence>
<evidence type="ECO:0000313" key="5">
    <source>
        <dbReference type="EMBL" id="GAA0200625.1"/>
    </source>
</evidence>
<dbReference type="InterPro" id="IPR035068">
    <property type="entry name" value="TldD/PmbA_N"/>
</dbReference>
<comment type="similarity">
    <text evidence="1">Belongs to the peptidase U62 family.</text>
</comment>
<feature type="domain" description="Metalloprotease TldD/E C-terminal" evidence="3">
    <location>
        <begin position="252"/>
        <end position="459"/>
    </location>
</feature>
<proteinExistence type="inferred from homology"/>